<dbReference type="SUPFAM" id="SSF56112">
    <property type="entry name" value="Protein kinase-like (PK-like)"/>
    <property type="match status" value="1"/>
</dbReference>
<proteinExistence type="inferred from homology"/>
<reference evidence="11" key="1">
    <citation type="submission" date="2018-12" db="EMBL/GenBank/DDBJ databases">
        <authorList>
            <person name="Yazar S."/>
        </authorList>
    </citation>
    <scope>NUCLEOTIDE SEQUENCE [LARGE SCALE GENOMIC DNA]</scope>
</reference>
<dbReference type="InterPro" id="IPR011029">
    <property type="entry name" value="DEATH-like_dom_sf"/>
</dbReference>
<comment type="similarity">
    <text evidence="2">Belongs to the protein kinase superfamily. TKL Ser/Thr protein kinase family. Pelle subfamily.</text>
</comment>
<dbReference type="AlphaFoldDB" id="A0A4X2KYE3"/>
<dbReference type="Pfam" id="PF07714">
    <property type="entry name" value="PK_Tyr_Ser-Thr"/>
    <property type="match status" value="1"/>
</dbReference>
<evidence type="ECO:0000259" key="8">
    <source>
        <dbReference type="PROSITE" id="PS50011"/>
    </source>
</evidence>
<evidence type="ECO:0000256" key="6">
    <source>
        <dbReference type="ARBA" id="ARBA00025971"/>
    </source>
</evidence>
<dbReference type="InterPro" id="IPR000719">
    <property type="entry name" value="Prot_kinase_dom"/>
</dbReference>
<dbReference type="GO" id="GO:0043123">
    <property type="term" value="P:positive regulation of canonical NF-kappaB signal transduction"/>
    <property type="evidence" value="ECO:0007669"/>
    <property type="project" value="UniProtKB-ARBA"/>
</dbReference>
<dbReference type="GO" id="GO:0008063">
    <property type="term" value="P:Toll signaling pathway"/>
    <property type="evidence" value="ECO:0007669"/>
    <property type="project" value="TreeGrafter"/>
</dbReference>
<dbReference type="PANTHER" id="PTHR24419">
    <property type="entry name" value="INTERLEUKIN-1 RECEPTOR-ASSOCIATED KINASE"/>
    <property type="match status" value="1"/>
</dbReference>
<feature type="domain" description="Protein kinase" evidence="8">
    <location>
        <begin position="231"/>
        <end position="530"/>
    </location>
</feature>
<feature type="compositionally biased region" description="Basic and acidic residues" evidence="7">
    <location>
        <begin position="553"/>
        <end position="569"/>
    </location>
</feature>
<evidence type="ECO:0000256" key="7">
    <source>
        <dbReference type="SAM" id="MobiDB-lite"/>
    </source>
</evidence>
<dbReference type="GO" id="GO:0005737">
    <property type="term" value="C:cytoplasm"/>
    <property type="evidence" value="ECO:0007669"/>
    <property type="project" value="TreeGrafter"/>
</dbReference>
<dbReference type="GO" id="GO:0042803">
    <property type="term" value="F:protein homodimerization activity"/>
    <property type="evidence" value="ECO:0007669"/>
    <property type="project" value="Ensembl"/>
</dbReference>
<dbReference type="GeneTree" id="ENSGT00940000159835"/>
<evidence type="ECO:0000256" key="4">
    <source>
        <dbReference type="ARBA" id="ARBA00022741"/>
    </source>
</evidence>
<reference evidence="10" key="3">
    <citation type="submission" date="2025-09" db="UniProtKB">
        <authorList>
            <consortium name="Ensembl"/>
        </authorList>
    </citation>
    <scope>IDENTIFICATION</scope>
</reference>
<protein>
    <recommendedName>
        <fullName evidence="3">Interleukin-1 receptor-associated kinase-like 2</fullName>
    </recommendedName>
</protein>
<dbReference type="InterPro" id="IPR001245">
    <property type="entry name" value="Ser-Thr/Tyr_kinase_cat_dom"/>
</dbReference>
<dbReference type="FunFam" id="1.10.510.10:FF:000586">
    <property type="entry name" value="Interleukin-1 receptor-associated kinase-like 2"/>
    <property type="match status" value="1"/>
</dbReference>
<organism evidence="10 11">
    <name type="scientific">Vombatus ursinus</name>
    <name type="common">Common wombat</name>
    <dbReference type="NCBI Taxonomy" id="29139"/>
    <lineage>
        <taxon>Eukaryota</taxon>
        <taxon>Metazoa</taxon>
        <taxon>Chordata</taxon>
        <taxon>Craniata</taxon>
        <taxon>Vertebrata</taxon>
        <taxon>Euteleostomi</taxon>
        <taxon>Mammalia</taxon>
        <taxon>Metatheria</taxon>
        <taxon>Diprotodontia</taxon>
        <taxon>Vombatidae</taxon>
        <taxon>Vombatus</taxon>
    </lineage>
</organism>
<dbReference type="GO" id="GO:0004672">
    <property type="term" value="F:protein kinase activity"/>
    <property type="evidence" value="ECO:0007669"/>
    <property type="project" value="InterPro"/>
</dbReference>
<evidence type="ECO:0000256" key="1">
    <source>
        <dbReference type="ARBA" id="ARBA00002102"/>
    </source>
</evidence>
<dbReference type="PROSITE" id="PS50017">
    <property type="entry name" value="DEATH_DOMAIN"/>
    <property type="match status" value="1"/>
</dbReference>
<evidence type="ECO:0000256" key="2">
    <source>
        <dbReference type="ARBA" id="ARBA00008718"/>
    </source>
</evidence>
<dbReference type="PANTHER" id="PTHR24419:SF2">
    <property type="entry name" value="INTERLEUKIN-1 RECEPTOR-ASSOCIATED KINASE-LIKE 2"/>
    <property type="match status" value="1"/>
</dbReference>
<dbReference type="Gene3D" id="1.10.510.10">
    <property type="entry name" value="Transferase(Phosphotransferase) domain 1"/>
    <property type="match status" value="1"/>
</dbReference>
<evidence type="ECO:0000259" key="9">
    <source>
        <dbReference type="PROSITE" id="PS50017"/>
    </source>
</evidence>
<dbReference type="GO" id="GO:0071222">
    <property type="term" value="P:cellular response to lipopolysaccharide"/>
    <property type="evidence" value="ECO:0007669"/>
    <property type="project" value="TreeGrafter"/>
</dbReference>
<dbReference type="Proteomes" id="UP000314987">
    <property type="component" value="Unassembled WGS sequence"/>
</dbReference>
<dbReference type="Ensembl" id="ENSVURT00010017120.1">
    <property type="protein sequence ID" value="ENSVURP00010015066.1"/>
    <property type="gene ID" value="ENSVURG00010011479.1"/>
</dbReference>
<dbReference type="GeneID" id="114044362"/>
<feature type="region of interest" description="Disordered" evidence="7">
    <location>
        <begin position="544"/>
        <end position="614"/>
    </location>
</feature>
<reference evidence="10" key="2">
    <citation type="submission" date="2025-08" db="UniProtKB">
        <authorList>
            <consortium name="Ensembl"/>
        </authorList>
    </citation>
    <scope>IDENTIFICATION</scope>
</reference>
<dbReference type="STRING" id="29139.ENSVURP00010015066"/>
<evidence type="ECO:0000256" key="3">
    <source>
        <dbReference type="ARBA" id="ARBA00022012"/>
    </source>
</evidence>
<dbReference type="Pfam" id="PF00531">
    <property type="entry name" value="Death"/>
    <property type="match status" value="1"/>
</dbReference>
<dbReference type="SUPFAM" id="SSF47986">
    <property type="entry name" value="DEATH domain"/>
    <property type="match status" value="1"/>
</dbReference>
<dbReference type="GO" id="GO:0005524">
    <property type="term" value="F:ATP binding"/>
    <property type="evidence" value="ECO:0007669"/>
    <property type="project" value="UniProtKB-KW"/>
</dbReference>
<dbReference type="InterPro" id="IPR000488">
    <property type="entry name" value="Death_dom"/>
</dbReference>
<dbReference type="Gene3D" id="1.10.533.10">
    <property type="entry name" value="Death Domain, Fas"/>
    <property type="match status" value="1"/>
</dbReference>
<sequence>MALQPPLLPPPLALRSPRTSQYIYQLPSWVLEDFCYKMDSLNEWDWMQFASYVMTDQTQLRKIKSMERIQGISITRELLWWWGMRQATVQQLLDLLYRLQLYRAAQVILDWGANPEIASTSHALPDSLGPGRSPLSSARKPEEIQEHSPTRSSALTPFSSSGPCPSGSSNQALHLPFTEEDLYHSLKTNPSTSSDTKSCHVYIPQQKPLVSLNGESLYWTEMEVIKATNGFSQDNKISKGSFADVYKGQRHNMLYAFKKLQKTKCPRDVSIESFFHMEVQICLRCSHQNILPLLGFCTGEAFHCLIHPYMPNGSVEDRLRCQDNTDPLTWEQRISISLGFLGAIEYLHGLKIIHGNIKSSNILLERNFTPKVGHPRVRLSSDDKKSSYTMMNTQLFQALAAYVPEDFIRVGQLTERVDIFSCGIVLAEILTGIPAMDKERTPVYLKDLLISEIPSTKAPPCSKNKCVEQLAAEEICQKYQDAKAGHLPENCAVDFATAVYLCLQKKPPNLTQVRATVAELDGQIRNHQSLLNPGSNLELKRASVNTPEETDDVDHLSTEVPSSDDHDKNGLWAGAGSSSPQQGYREGRYLTNGAEADSSMCPGPSHPQDATEDSWEVEVNDAKKKLMENILLYEEEKLNSEELFGSFKP</sequence>
<dbReference type="GO" id="GO:0035591">
    <property type="term" value="F:signaling adaptor activity"/>
    <property type="evidence" value="ECO:0007669"/>
    <property type="project" value="Ensembl"/>
</dbReference>
<dbReference type="GO" id="GO:0007249">
    <property type="term" value="P:canonical NF-kappaB signal transduction"/>
    <property type="evidence" value="ECO:0007669"/>
    <property type="project" value="Ensembl"/>
</dbReference>
<gene>
    <name evidence="10" type="primary">IRAK2</name>
</gene>
<dbReference type="GO" id="GO:0046982">
    <property type="term" value="F:protein heterodimerization activity"/>
    <property type="evidence" value="ECO:0007669"/>
    <property type="project" value="Ensembl"/>
</dbReference>
<dbReference type="OMA" id="ALSEWDW"/>
<dbReference type="PROSITE" id="PS50011">
    <property type="entry name" value="PROTEIN_KINASE_DOM"/>
    <property type="match status" value="1"/>
</dbReference>
<dbReference type="FunFam" id="1.10.533.10:FF:000030">
    <property type="entry name" value="Interleukin-1 receptor-associated kinase-like 2"/>
    <property type="match status" value="1"/>
</dbReference>
<dbReference type="GO" id="GO:0001959">
    <property type="term" value="P:regulation of cytokine-mediated signaling pathway"/>
    <property type="evidence" value="ECO:0007669"/>
    <property type="project" value="Ensembl"/>
</dbReference>
<dbReference type="CTD" id="3656"/>
<feature type="compositionally biased region" description="Low complexity" evidence="7">
    <location>
        <begin position="159"/>
        <end position="169"/>
    </location>
</feature>
<dbReference type="OrthoDB" id="4062651at2759"/>
<keyword evidence="4" id="KW-0547">Nucleotide-binding</keyword>
<keyword evidence="5" id="KW-0067">ATP-binding</keyword>
<name>A0A4X2KYE3_VOMUR</name>
<dbReference type="RefSeq" id="XP_027719582.1">
    <property type="nucleotide sequence ID" value="XM_027863781.1"/>
</dbReference>
<dbReference type="InterPro" id="IPR011009">
    <property type="entry name" value="Kinase-like_dom_sf"/>
</dbReference>
<accession>A0A4X2KYE3</accession>
<dbReference type="FunFam" id="3.30.200.20:FF:000412">
    <property type="entry name" value="interleukin-1 receptor-associated kinase-like 2"/>
    <property type="match status" value="1"/>
</dbReference>
<evidence type="ECO:0000256" key="5">
    <source>
        <dbReference type="ARBA" id="ARBA00022840"/>
    </source>
</evidence>
<dbReference type="Gene3D" id="3.30.200.20">
    <property type="entry name" value="Phosphorylase Kinase, domain 1"/>
    <property type="match status" value="1"/>
</dbReference>
<dbReference type="GO" id="GO:0038061">
    <property type="term" value="P:non-canonical NF-kappaB signal transduction"/>
    <property type="evidence" value="ECO:0007669"/>
    <property type="project" value="Ensembl"/>
</dbReference>
<dbReference type="GO" id="GO:0034142">
    <property type="term" value="P:toll-like receptor 4 signaling pathway"/>
    <property type="evidence" value="ECO:0007669"/>
    <property type="project" value="Ensembl"/>
</dbReference>
<feature type="domain" description="Death" evidence="9">
    <location>
        <begin position="45"/>
        <end position="112"/>
    </location>
</feature>
<dbReference type="GO" id="GO:0070498">
    <property type="term" value="P:interleukin-1-mediated signaling pathway"/>
    <property type="evidence" value="ECO:0007669"/>
    <property type="project" value="Ensembl"/>
</dbReference>
<feature type="compositionally biased region" description="Basic and acidic residues" evidence="7">
    <location>
        <begin position="139"/>
        <end position="149"/>
    </location>
</feature>
<comment type="function">
    <text evidence="1">Binds to the IL-1 type I receptor following IL-1 engagement, triggering intracellular signaling cascades leading to transcriptional up-regulation and mRNA stabilization.</text>
</comment>
<evidence type="ECO:0000313" key="11">
    <source>
        <dbReference type="Proteomes" id="UP000314987"/>
    </source>
</evidence>
<keyword evidence="11" id="KW-1185">Reference proteome</keyword>
<evidence type="ECO:0000313" key="10">
    <source>
        <dbReference type="Ensembl" id="ENSVURP00010015066.1"/>
    </source>
</evidence>
<comment type="subunit">
    <text evidence="6">Interacts with MYD88. IL-1 stimulation leads to the formation of a signaling complex which dissociates from the IL-1 receptor following the binding of PELI1.</text>
</comment>
<dbReference type="GO" id="GO:0005634">
    <property type="term" value="C:nucleus"/>
    <property type="evidence" value="ECO:0007669"/>
    <property type="project" value="TreeGrafter"/>
</dbReference>
<feature type="region of interest" description="Disordered" evidence="7">
    <location>
        <begin position="122"/>
        <end position="171"/>
    </location>
</feature>
<dbReference type="GO" id="GO:0005886">
    <property type="term" value="C:plasma membrane"/>
    <property type="evidence" value="ECO:0007669"/>
    <property type="project" value="TreeGrafter"/>
</dbReference>
<dbReference type="GO" id="GO:0043124">
    <property type="term" value="P:negative regulation of canonical NF-kappaB signal transduction"/>
    <property type="evidence" value="ECO:0007669"/>
    <property type="project" value="Ensembl"/>
</dbReference>